<organism evidence="2 3">
    <name type="scientific">Forsythia ovata</name>
    <dbReference type="NCBI Taxonomy" id="205694"/>
    <lineage>
        <taxon>Eukaryota</taxon>
        <taxon>Viridiplantae</taxon>
        <taxon>Streptophyta</taxon>
        <taxon>Embryophyta</taxon>
        <taxon>Tracheophyta</taxon>
        <taxon>Spermatophyta</taxon>
        <taxon>Magnoliopsida</taxon>
        <taxon>eudicotyledons</taxon>
        <taxon>Gunneridae</taxon>
        <taxon>Pentapetalae</taxon>
        <taxon>asterids</taxon>
        <taxon>lamiids</taxon>
        <taxon>Lamiales</taxon>
        <taxon>Oleaceae</taxon>
        <taxon>Forsythieae</taxon>
        <taxon>Forsythia</taxon>
    </lineage>
</organism>
<dbReference type="AlphaFoldDB" id="A0ABD1V0Y1"/>
<gene>
    <name evidence="2" type="ORF">Fot_23458</name>
</gene>
<feature type="region of interest" description="Disordered" evidence="1">
    <location>
        <begin position="1"/>
        <end position="28"/>
    </location>
</feature>
<sequence>MAPSRSVNKSRRKNPFRRNSLAQKENAVVAKIETRRKRRRSQCRDIKALRTRSITGCMKSQEGTIIFAPRRICICRKKMYPRVKVSEQEEDDQYAYEKSSLQSLKGFEWLSLHDSSSPDESPQSPVRIPGLYVPKSAKYNFRTFKEETDNKKTDLEENRINLRASSVPRPRAVLSSPDNDGIDRIKMKTRREPLSGLKNHNLCQNRHTQCKVIPRSSDAESFTNSPLNIKEAVERKNDYRAKGRAVLADSSPSAGPPKRKTMTFIRKNAFNKLT</sequence>
<dbReference type="EMBL" id="JBFOLJ010000006">
    <property type="protein sequence ID" value="KAL2530857.1"/>
    <property type="molecule type" value="Genomic_DNA"/>
</dbReference>
<evidence type="ECO:0000313" key="3">
    <source>
        <dbReference type="Proteomes" id="UP001604277"/>
    </source>
</evidence>
<dbReference type="Proteomes" id="UP001604277">
    <property type="component" value="Unassembled WGS sequence"/>
</dbReference>
<dbReference type="PANTHER" id="PTHR38932">
    <property type="entry name" value="BNAC03G64660D PROTEIN"/>
    <property type="match status" value="1"/>
</dbReference>
<keyword evidence="3" id="KW-1185">Reference proteome</keyword>
<reference evidence="3" key="1">
    <citation type="submission" date="2024-07" db="EMBL/GenBank/DDBJ databases">
        <title>Two chromosome-level genome assemblies of Korean endemic species Abeliophyllum distichum and Forsythia ovata (Oleaceae).</title>
        <authorList>
            <person name="Jang H."/>
        </authorList>
    </citation>
    <scope>NUCLEOTIDE SEQUENCE [LARGE SCALE GENOMIC DNA]</scope>
</reference>
<evidence type="ECO:0000313" key="2">
    <source>
        <dbReference type="EMBL" id="KAL2530857.1"/>
    </source>
</evidence>
<evidence type="ECO:0000256" key="1">
    <source>
        <dbReference type="SAM" id="MobiDB-lite"/>
    </source>
</evidence>
<name>A0ABD1V0Y1_9LAMI</name>
<proteinExistence type="predicted"/>
<protein>
    <submittedName>
        <fullName evidence="2">Uncharacterized protein</fullName>
    </submittedName>
</protein>
<comment type="caution">
    <text evidence="2">The sequence shown here is derived from an EMBL/GenBank/DDBJ whole genome shotgun (WGS) entry which is preliminary data.</text>
</comment>
<accession>A0ABD1V0Y1</accession>
<dbReference type="PANTHER" id="PTHR38932:SF1">
    <property type="entry name" value="DUF4005 DOMAIN-CONTAINING PROTEIN"/>
    <property type="match status" value="1"/>
</dbReference>